<evidence type="ECO:0000313" key="1">
    <source>
        <dbReference type="EMBL" id="MFD2548331.1"/>
    </source>
</evidence>
<reference evidence="2" key="1">
    <citation type="journal article" date="2019" name="Int. J. Syst. Evol. Microbiol.">
        <title>The Global Catalogue of Microorganisms (GCM) 10K type strain sequencing project: providing services to taxonomists for standard genome sequencing and annotation.</title>
        <authorList>
            <consortium name="The Broad Institute Genomics Platform"/>
            <consortium name="The Broad Institute Genome Sequencing Center for Infectious Disease"/>
            <person name="Wu L."/>
            <person name="Ma J."/>
        </authorList>
    </citation>
    <scope>NUCLEOTIDE SEQUENCE [LARGE SCALE GENOMIC DNA]</scope>
    <source>
        <strain evidence="2">KCTC 42662</strain>
    </source>
</reference>
<organism evidence="1 2">
    <name type="scientific">Sphingobacterium suaedae</name>
    <dbReference type="NCBI Taxonomy" id="1686402"/>
    <lineage>
        <taxon>Bacteria</taxon>
        <taxon>Pseudomonadati</taxon>
        <taxon>Bacteroidota</taxon>
        <taxon>Sphingobacteriia</taxon>
        <taxon>Sphingobacteriales</taxon>
        <taxon>Sphingobacteriaceae</taxon>
        <taxon>Sphingobacterium</taxon>
    </lineage>
</organism>
<name>A0ABW5KL54_9SPHI</name>
<comment type="caution">
    <text evidence="1">The sequence shown here is derived from an EMBL/GenBank/DDBJ whole genome shotgun (WGS) entry which is preliminary data.</text>
</comment>
<keyword evidence="2" id="KW-1185">Reference proteome</keyword>
<sequence length="96" mass="11614">MKTFLSKRDYKHMELFVPERRIKIIKSVEDRHLGTFTEEVFKECDDDTDVLLTLKDIERHYSADPNFELLHGIRERLSISFRDLRSQQEVRFIVQD</sequence>
<dbReference type="RefSeq" id="WP_380903983.1">
    <property type="nucleotide sequence ID" value="NZ_JBHUEG010000001.1"/>
</dbReference>
<protein>
    <submittedName>
        <fullName evidence="1">Uncharacterized protein</fullName>
    </submittedName>
</protein>
<accession>A0ABW5KL54</accession>
<dbReference type="Proteomes" id="UP001597545">
    <property type="component" value="Unassembled WGS sequence"/>
</dbReference>
<evidence type="ECO:0000313" key="2">
    <source>
        <dbReference type="Proteomes" id="UP001597545"/>
    </source>
</evidence>
<gene>
    <name evidence="1" type="ORF">ACFSR5_11825</name>
</gene>
<dbReference type="EMBL" id="JBHULR010000004">
    <property type="protein sequence ID" value="MFD2548331.1"/>
    <property type="molecule type" value="Genomic_DNA"/>
</dbReference>
<proteinExistence type="predicted"/>